<keyword evidence="4" id="KW-0067">ATP-binding</keyword>
<sequence length="266" mass="29809">MVGKQWIRGARLGNGRFGIVYLAMDNSDGLLVTVRQVELPESAADEVERARSQTLLRTCETEITLLKNLKHENIVRFLNSTQDAQYANFFFEYMPGGTLASLLEKYGAFEESLARNFVRQILRGLSYLHDLGITHSGLRCAHILVNNTMVVKLCGPRMAEAHDLANPEESIFWIPPEVIRGSHQWSTKSDIWSLGCTLIEMLSAEHPYPKLTASEFISEIAIGGMRPSIPSDISSEAQDFLGQTFEPDSERPSAVDLLNHPWMRAS</sequence>
<organism evidence="6 7">
    <name type="scientific">Mycena rosella</name>
    <name type="common">Pink bonnet</name>
    <name type="synonym">Agaricus rosellus</name>
    <dbReference type="NCBI Taxonomy" id="1033263"/>
    <lineage>
        <taxon>Eukaryota</taxon>
        <taxon>Fungi</taxon>
        <taxon>Dikarya</taxon>
        <taxon>Basidiomycota</taxon>
        <taxon>Agaricomycotina</taxon>
        <taxon>Agaricomycetes</taxon>
        <taxon>Agaricomycetidae</taxon>
        <taxon>Agaricales</taxon>
        <taxon>Marasmiineae</taxon>
        <taxon>Mycenaceae</taxon>
        <taxon>Mycena</taxon>
    </lineage>
</organism>
<dbReference type="AlphaFoldDB" id="A0AAD7DT98"/>
<gene>
    <name evidence="6" type="ORF">B0H17DRAFT_1328268</name>
</gene>
<dbReference type="SUPFAM" id="SSF56112">
    <property type="entry name" value="Protein kinase-like (PK-like)"/>
    <property type="match status" value="1"/>
</dbReference>
<dbReference type="PANTHER" id="PTHR48016:SF56">
    <property type="entry name" value="MAPKK KINASE"/>
    <property type="match status" value="1"/>
</dbReference>
<dbReference type="InterPro" id="IPR000719">
    <property type="entry name" value="Prot_kinase_dom"/>
</dbReference>
<evidence type="ECO:0000259" key="5">
    <source>
        <dbReference type="PROSITE" id="PS50011"/>
    </source>
</evidence>
<dbReference type="Gene3D" id="1.10.510.10">
    <property type="entry name" value="Transferase(Phosphotransferase) domain 1"/>
    <property type="match status" value="1"/>
</dbReference>
<dbReference type="GO" id="GO:0000165">
    <property type="term" value="P:MAPK cascade"/>
    <property type="evidence" value="ECO:0007669"/>
    <property type="project" value="UniProtKB-ARBA"/>
</dbReference>
<dbReference type="InterPro" id="IPR050538">
    <property type="entry name" value="MAP_kinase_kinase_kinase"/>
</dbReference>
<evidence type="ECO:0000256" key="2">
    <source>
        <dbReference type="ARBA" id="ARBA00022741"/>
    </source>
</evidence>
<dbReference type="EMBL" id="JARKIE010000023">
    <property type="protein sequence ID" value="KAJ7699225.1"/>
    <property type="molecule type" value="Genomic_DNA"/>
</dbReference>
<proteinExistence type="predicted"/>
<keyword evidence="7" id="KW-1185">Reference proteome</keyword>
<feature type="domain" description="Protein kinase" evidence="5">
    <location>
        <begin position="6"/>
        <end position="263"/>
    </location>
</feature>
<accession>A0AAD7DT98</accession>
<evidence type="ECO:0000313" key="6">
    <source>
        <dbReference type="EMBL" id="KAJ7699225.1"/>
    </source>
</evidence>
<keyword evidence="2" id="KW-0547">Nucleotide-binding</keyword>
<evidence type="ECO:0000256" key="4">
    <source>
        <dbReference type="ARBA" id="ARBA00022840"/>
    </source>
</evidence>
<keyword evidence="1" id="KW-0808">Transferase</keyword>
<evidence type="ECO:0000313" key="7">
    <source>
        <dbReference type="Proteomes" id="UP001221757"/>
    </source>
</evidence>
<protein>
    <submittedName>
        <fullName evidence="6">Kinase-like domain-containing protein</fullName>
    </submittedName>
</protein>
<dbReference type="PROSITE" id="PS50011">
    <property type="entry name" value="PROTEIN_KINASE_DOM"/>
    <property type="match status" value="1"/>
</dbReference>
<name>A0AAD7DT98_MYCRO</name>
<comment type="caution">
    <text evidence="6">The sequence shown here is derived from an EMBL/GenBank/DDBJ whole genome shotgun (WGS) entry which is preliminary data.</text>
</comment>
<keyword evidence="3 6" id="KW-0418">Kinase</keyword>
<dbReference type="Proteomes" id="UP001221757">
    <property type="component" value="Unassembled WGS sequence"/>
</dbReference>
<evidence type="ECO:0000256" key="1">
    <source>
        <dbReference type="ARBA" id="ARBA00022679"/>
    </source>
</evidence>
<dbReference type="PANTHER" id="PTHR48016">
    <property type="entry name" value="MAP KINASE KINASE KINASE SSK2-RELATED-RELATED"/>
    <property type="match status" value="1"/>
</dbReference>
<dbReference type="Pfam" id="PF00069">
    <property type="entry name" value="Pkinase"/>
    <property type="match status" value="1"/>
</dbReference>
<dbReference type="InterPro" id="IPR011009">
    <property type="entry name" value="Kinase-like_dom_sf"/>
</dbReference>
<evidence type="ECO:0000256" key="3">
    <source>
        <dbReference type="ARBA" id="ARBA00022777"/>
    </source>
</evidence>
<dbReference type="GO" id="GO:0005524">
    <property type="term" value="F:ATP binding"/>
    <property type="evidence" value="ECO:0007669"/>
    <property type="project" value="UniProtKB-KW"/>
</dbReference>
<dbReference type="GO" id="GO:0004672">
    <property type="term" value="F:protein kinase activity"/>
    <property type="evidence" value="ECO:0007669"/>
    <property type="project" value="InterPro"/>
</dbReference>
<reference evidence="6" key="1">
    <citation type="submission" date="2023-03" db="EMBL/GenBank/DDBJ databases">
        <title>Massive genome expansion in bonnet fungi (Mycena s.s.) driven by repeated elements and novel gene families across ecological guilds.</title>
        <authorList>
            <consortium name="Lawrence Berkeley National Laboratory"/>
            <person name="Harder C.B."/>
            <person name="Miyauchi S."/>
            <person name="Viragh M."/>
            <person name="Kuo A."/>
            <person name="Thoen E."/>
            <person name="Andreopoulos B."/>
            <person name="Lu D."/>
            <person name="Skrede I."/>
            <person name="Drula E."/>
            <person name="Henrissat B."/>
            <person name="Morin E."/>
            <person name="Kohler A."/>
            <person name="Barry K."/>
            <person name="LaButti K."/>
            <person name="Morin E."/>
            <person name="Salamov A."/>
            <person name="Lipzen A."/>
            <person name="Mereny Z."/>
            <person name="Hegedus B."/>
            <person name="Baldrian P."/>
            <person name="Stursova M."/>
            <person name="Weitz H."/>
            <person name="Taylor A."/>
            <person name="Grigoriev I.V."/>
            <person name="Nagy L.G."/>
            <person name="Martin F."/>
            <person name="Kauserud H."/>
        </authorList>
    </citation>
    <scope>NUCLEOTIDE SEQUENCE</scope>
    <source>
        <strain evidence="6">CBHHK067</strain>
    </source>
</reference>